<evidence type="ECO:0000313" key="3">
    <source>
        <dbReference type="Proteomes" id="UP000800200"/>
    </source>
</evidence>
<sequence>MAPTFAGATQKRAKQSAPRIVPVIPLAFSRAPPSARPITPEETVTETAPVTHQVEEPCPVPEKGPEEQHGGPIQAPLTLDSKASAINNGELEAGTPASSLAEPRDEILDEELATPVSGSEEQERPATATSSLPHPDPMGGSLNNDNLATTLSMELPAAFDPSEPPTTLTPTAEVQAPILPPSKKIPIHHPRPSADNIIFGGVSESPIPPSTPHELESDTRGPHQPLPRPPPGFAHPKYAAPFYPSHSQHPSDPPAPWLYPAFAMPPPDGAYGYGREYHPTIWSGQDAFPHPHHSRFSSQAVSVALNGTNPKSRSPSQSPIKSQAADTKPSSEFDGEPPMMPYQNGSHVPVMGAKFEEWPFELAAYLSSQFGNPEFADFILQIRSENTTLLSMPVHGIVVARSQTIASVISGISTSTARMKGSRALIDIVTPDRLVTAESLTEAAKFLYGAPLLSVESFLFGLRPFHPDGEDAPSFAEARKRMSQALSYSATGVVLQLRTMSNRGVQIAQKLLRWDTLDQVVSFALDGGLPSSWNKSSHQGGSIPDHSYPATYDPYSTALLYDVADFVAYNFPADFSLYTIAPELAHSPRLPSLVEARPPTHNPRLSKIRFGDAPPEEASQPNYVTRVLSSILLSLPAPLLQHLFSHHGIANLLGWTKVVEIMRAVVDERENRRKKAVKGQIRTNPNGVEKSLTENLHWEERVEPSTEHASGHHLTRQRLADYV</sequence>
<dbReference type="OrthoDB" id="5329403at2759"/>
<evidence type="ECO:0000313" key="2">
    <source>
        <dbReference type="EMBL" id="KAF2190958.1"/>
    </source>
</evidence>
<feature type="compositionally biased region" description="Polar residues" evidence="1">
    <location>
        <begin position="141"/>
        <end position="152"/>
    </location>
</feature>
<organism evidence="2 3">
    <name type="scientific">Zopfia rhizophila CBS 207.26</name>
    <dbReference type="NCBI Taxonomy" id="1314779"/>
    <lineage>
        <taxon>Eukaryota</taxon>
        <taxon>Fungi</taxon>
        <taxon>Dikarya</taxon>
        <taxon>Ascomycota</taxon>
        <taxon>Pezizomycotina</taxon>
        <taxon>Dothideomycetes</taxon>
        <taxon>Dothideomycetes incertae sedis</taxon>
        <taxon>Zopfiaceae</taxon>
        <taxon>Zopfia</taxon>
    </lineage>
</organism>
<keyword evidence="3" id="KW-1185">Reference proteome</keyword>
<protein>
    <recommendedName>
        <fullName evidence="4">BTB domain-containing protein</fullName>
    </recommendedName>
</protein>
<evidence type="ECO:0008006" key="4">
    <source>
        <dbReference type="Google" id="ProtNLM"/>
    </source>
</evidence>
<dbReference type="Proteomes" id="UP000800200">
    <property type="component" value="Unassembled WGS sequence"/>
</dbReference>
<feature type="compositionally biased region" description="Polar residues" evidence="1">
    <location>
        <begin position="305"/>
        <end position="330"/>
    </location>
</feature>
<dbReference type="AlphaFoldDB" id="A0A6A6EJP3"/>
<name>A0A6A6EJP3_9PEZI</name>
<evidence type="ECO:0000256" key="1">
    <source>
        <dbReference type="SAM" id="MobiDB-lite"/>
    </source>
</evidence>
<feature type="region of interest" description="Disordered" evidence="1">
    <location>
        <begin position="305"/>
        <end position="337"/>
    </location>
</feature>
<feature type="compositionally biased region" description="Pro residues" evidence="1">
    <location>
        <begin position="224"/>
        <end position="233"/>
    </location>
</feature>
<feature type="region of interest" description="Disordered" evidence="1">
    <location>
        <begin position="702"/>
        <end position="723"/>
    </location>
</feature>
<feature type="region of interest" description="Disordered" evidence="1">
    <location>
        <begin position="202"/>
        <end position="238"/>
    </location>
</feature>
<feature type="compositionally biased region" description="Low complexity" evidence="1">
    <location>
        <begin position="40"/>
        <end position="51"/>
    </location>
</feature>
<accession>A0A6A6EJP3</accession>
<gene>
    <name evidence="2" type="ORF">K469DRAFT_696726</name>
</gene>
<feature type="region of interest" description="Disordered" evidence="1">
    <location>
        <begin position="26"/>
        <end position="170"/>
    </location>
</feature>
<proteinExistence type="predicted"/>
<dbReference type="EMBL" id="ML994617">
    <property type="protein sequence ID" value="KAF2190958.1"/>
    <property type="molecule type" value="Genomic_DNA"/>
</dbReference>
<reference evidence="2" key="1">
    <citation type="journal article" date="2020" name="Stud. Mycol.">
        <title>101 Dothideomycetes genomes: a test case for predicting lifestyles and emergence of pathogens.</title>
        <authorList>
            <person name="Haridas S."/>
            <person name="Albert R."/>
            <person name="Binder M."/>
            <person name="Bloem J."/>
            <person name="Labutti K."/>
            <person name="Salamov A."/>
            <person name="Andreopoulos B."/>
            <person name="Baker S."/>
            <person name="Barry K."/>
            <person name="Bills G."/>
            <person name="Bluhm B."/>
            <person name="Cannon C."/>
            <person name="Castanera R."/>
            <person name="Culley D."/>
            <person name="Daum C."/>
            <person name="Ezra D."/>
            <person name="Gonzalez J."/>
            <person name="Henrissat B."/>
            <person name="Kuo A."/>
            <person name="Liang C."/>
            <person name="Lipzen A."/>
            <person name="Lutzoni F."/>
            <person name="Magnuson J."/>
            <person name="Mondo S."/>
            <person name="Nolan M."/>
            <person name="Ohm R."/>
            <person name="Pangilinan J."/>
            <person name="Park H.-J."/>
            <person name="Ramirez L."/>
            <person name="Alfaro M."/>
            <person name="Sun H."/>
            <person name="Tritt A."/>
            <person name="Yoshinaga Y."/>
            <person name="Zwiers L.-H."/>
            <person name="Turgeon B."/>
            <person name="Goodwin S."/>
            <person name="Spatafora J."/>
            <person name="Crous P."/>
            <person name="Grigoriev I."/>
        </authorList>
    </citation>
    <scope>NUCLEOTIDE SEQUENCE</scope>
    <source>
        <strain evidence="2">CBS 207.26</strain>
    </source>
</reference>